<gene>
    <name evidence="2" type="ORF">DV733_16945</name>
</gene>
<dbReference type="STRING" id="1457250.GCA_000755225_02272"/>
<evidence type="ECO:0000313" key="3">
    <source>
        <dbReference type="Proteomes" id="UP000296706"/>
    </source>
</evidence>
<dbReference type="Gene3D" id="2.20.28.30">
    <property type="entry name" value="RNA polymerase ii, chain L"/>
    <property type="match status" value="1"/>
</dbReference>
<dbReference type="AlphaFoldDB" id="A0A4D6HJC0"/>
<dbReference type="KEGG" id="hsn:DV733_16945"/>
<dbReference type="InterPro" id="IPR055553">
    <property type="entry name" value="DUF7129"/>
</dbReference>
<organism evidence="2 3">
    <name type="scientific">Halapricum salinum</name>
    <dbReference type="NCBI Taxonomy" id="1457250"/>
    <lineage>
        <taxon>Archaea</taxon>
        <taxon>Methanobacteriati</taxon>
        <taxon>Methanobacteriota</taxon>
        <taxon>Stenosarchaea group</taxon>
        <taxon>Halobacteria</taxon>
        <taxon>Halobacteriales</taxon>
        <taxon>Haloarculaceae</taxon>
        <taxon>Halapricum</taxon>
    </lineage>
</organism>
<proteinExistence type="predicted"/>
<feature type="domain" description="DUF7129" evidence="1">
    <location>
        <begin position="3"/>
        <end position="48"/>
    </location>
</feature>
<keyword evidence="3" id="KW-1185">Reference proteome</keyword>
<dbReference type="Pfam" id="PF23455">
    <property type="entry name" value="DUF7129"/>
    <property type="match status" value="1"/>
</dbReference>
<dbReference type="EMBL" id="CP031310">
    <property type="protein sequence ID" value="QCC52817.1"/>
    <property type="molecule type" value="Genomic_DNA"/>
</dbReference>
<reference evidence="2 3" key="1">
    <citation type="journal article" date="2019" name="Nat. Commun.">
        <title>A new type of DNA phosphorothioation-based antiviral system in archaea.</title>
        <authorList>
            <person name="Xiong L."/>
            <person name="Liu S."/>
            <person name="Chen S."/>
            <person name="Xiao Y."/>
            <person name="Zhu B."/>
            <person name="Gao Y."/>
            <person name="Zhang Y."/>
            <person name="Chen B."/>
            <person name="Luo J."/>
            <person name="Deng Z."/>
            <person name="Chen X."/>
            <person name="Wang L."/>
            <person name="Chen S."/>
        </authorList>
    </citation>
    <scope>NUCLEOTIDE SEQUENCE [LARGE SCALE GENOMIC DNA]</scope>
    <source>
        <strain evidence="2 3">CBA1105</strain>
    </source>
</reference>
<accession>A0A4D6HJC0</accession>
<protein>
    <submittedName>
        <fullName evidence="2">Rubrerythrin-like domain-containing protein</fullName>
    </submittedName>
</protein>
<dbReference type="RefSeq" id="WP_136342373.1">
    <property type="nucleotide sequence ID" value="NZ_CP031310.1"/>
</dbReference>
<dbReference type="NCBIfam" id="NF033497">
    <property type="entry name" value="rubre_like_arch"/>
    <property type="match status" value="1"/>
</dbReference>
<evidence type="ECO:0000313" key="2">
    <source>
        <dbReference type="EMBL" id="QCC52817.1"/>
    </source>
</evidence>
<sequence length="48" mass="5135">MTRADPYTPSESRYECLACGKRITAGEGSSATCPTCGSHMQNIAVPRE</sequence>
<evidence type="ECO:0000259" key="1">
    <source>
        <dbReference type="Pfam" id="PF23455"/>
    </source>
</evidence>
<dbReference type="Proteomes" id="UP000296706">
    <property type="component" value="Chromosome"/>
</dbReference>
<name>A0A4D6HJC0_9EURY</name>
<dbReference type="OrthoDB" id="280213at2157"/>
<dbReference type="GeneID" id="39849582"/>